<dbReference type="EC" id="2.3.1.-" evidence="1"/>
<evidence type="ECO:0000313" key="2">
    <source>
        <dbReference type="EMBL" id="VDK58512.1"/>
    </source>
</evidence>
<dbReference type="PANTHER" id="PTHR15298">
    <property type="entry name" value="L-COA N-ACYLTRANSFERASE-RELATED"/>
    <property type="match status" value="1"/>
</dbReference>
<dbReference type="AlphaFoldDB" id="A0A3P6R6A5"/>
<keyword evidence="1" id="KW-0012">Acyltransferase</keyword>
<accession>A0A3P6R6A5</accession>
<keyword evidence="1" id="KW-0808">Transferase</keyword>
<evidence type="ECO:0000256" key="1">
    <source>
        <dbReference type="RuleBase" id="RU368002"/>
    </source>
</evidence>
<protein>
    <recommendedName>
        <fullName evidence="1">Glycine N-acyltransferase-like protein</fullName>
        <ecNumber evidence="1">2.3.1.-</ecNumber>
    </recommendedName>
</protein>
<proteinExistence type="inferred from homology"/>
<dbReference type="InterPro" id="IPR010313">
    <property type="entry name" value="Glycine_N-acyltransferase"/>
</dbReference>
<dbReference type="SUPFAM" id="SSF55729">
    <property type="entry name" value="Acyl-CoA N-acyltransferases (Nat)"/>
    <property type="match status" value="1"/>
</dbReference>
<dbReference type="GO" id="GO:0047961">
    <property type="term" value="F:glycine N-acyltransferase activity"/>
    <property type="evidence" value="ECO:0007669"/>
    <property type="project" value="InterPro"/>
</dbReference>
<dbReference type="Proteomes" id="UP000271889">
    <property type="component" value="Unassembled WGS sequence"/>
</dbReference>
<gene>
    <name evidence="2" type="ORF">CGOC_LOCUS4346</name>
</gene>
<dbReference type="InterPro" id="IPR016181">
    <property type="entry name" value="Acyl_CoA_acyltransferase"/>
</dbReference>
<dbReference type="GO" id="GO:0005739">
    <property type="term" value="C:mitochondrion"/>
    <property type="evidence" value="ECO:0007669"/>
    <property type="project" value="InterPro"/>
</dbReference>
<reference evidence="2 3" key="1">
    <citation type="submission" date="2018-11" db="EMBL/GenBank/DDBJ databases">
        <authorList>
            <consortium name="Pathogen Informatics"/>
        </authorList>
    </citation>
    <scope>NUCLEOTIDE SEQUENCE [LARGE SCALE GENOMIC DNA]</scope>
</reference>
<sequence length="74" mass="8258">MVDPAGFFNNQYVFPEHRRKGLGGAVETRLIQQCVGAGMSPFKTVARSNQSVLSATYSSSQWTHWKENDRPVVS</sequence>
<evidence type="ECO:0000313" key="3">
    <source>
        <dbReference type="Proteomes" id="UP000271889"/>
    </source>
</evidence>
<dbReference type="EMBL" id="UYRV01011932">
    <property type="protein sequence ID" value="VDK58512.1"/>
    <property type="molecule type" value="Genomic_DNA"/>
</dbReference>
<organism evidence="2 3">
    <name type="scientific">Cylicostephanus goldi</name>
    <name type="common">Nematode worm</name>
    <dbReference type="NCBI Taxonomy" id="71465"/>
    <lineage>
        <taxon>Eukaryota</taxon>
        <taxon>Metazoa</taxon>
        <taxon>Ecdysozoa</taxon>
        <taxon>Nematoda</taxon>
        <taxon>Chromadorea</taxon>
        <taxon>Rhabditida</taxon>
        <taxon>Rhabditina</taxon>
        <taxon>Rhabditomorpha</taxon>
        <taxon>Strongyloidea</taxon>
        <taxon>Strongylidae</taxon>
        <taxon>Cylicostephanus</taxon>
    </lineage>
</organism>
<comment type="similarity">
    <text evidence="1">Belongs to the glycine N-acyltransferase family.</text>
</comment>
<name>A0A3P6R6A5_CYLGO</name>
<dbReference type="OrthoDB" id="61870at2759"/>
<dbReference type="Gene3D" id="3.40.630.30">
    <property type="match status" value="1"/>
</dbReference>
<keyword evidence="3" id="KW-1185">Reference proteome</keyword>
<dbReference type="PANTHER" id="PTHR15298:SF1">
    <property type="entry name" value="GLYCINE N-ACYLTRANSFERASE-LIKE PROTEIN"/>
    <property type="match status" value="1"/>
</dbReference>